<evidence type="ECO:0000256" key="1">
    <source>
        <dbReference type="ARBA" id="ARBA00023015"/>
    </source>
</evidence>
<protein>
    <submittedName>
        <fullName evidence="5">Helix-turn-helix domain-containing protein</fullName>
    </submittedName>
</protein>
<feature type="domain" description="HTH araC/xylS-type" evidence="4">
    <location>
        <begin position="167"/>
        <end position="265"/>
    </location>
</feature>
<evidence type="ECO:0000256" key="2">
    <source>
        <dbReference type="ARBA" id="ARBA00023125"/>
    </source>
</evidence>
<dbReference type="SMART" id="SM00342">
    <property type="entry name" value="HTH_ARAC"/>
    <property type="match status" value="1"/>
</dbReference>
<reference evidence="5 6" key="1">
    <citation type="submission" date="2020-09" db="EMBL/GenBank/DDBJ databases">
        <title>Dyella sp. 7MK23 isolated from forest soil.</title>
        <authorList>
            <person name="Fu J."/>
        </authorList>
    </citation>
    <scope>NUCLEOTIDE SEQUENCE [LARGE SCALE GENOMIC DNA]</scope>
    <source>
        <strain evidence="5 6">7MK23</strain>
    </source>
</reference>
<dbReference type="SUPFAM" id="SSF46689">
    <property type="entry name" value="Homeodomain-like"/>
    <property type="match status" value="1"/>
</dbReference>
<dbReference type="PANTHER" id="PTHR46796">
    <property type="entry name" value="HTH-TYPE TRANSCRIPTIONAL ACTIVATOR RHAS-RELATED"/>
    <property type="match status" value="1"/>
</dbReference>
<dbReference type="Pfam" id="PF14525">
    <property type="entry name" value="AraC_binding_2"/>
    <property type="match status" value="1"/>
</dbReference>
<dbReference type="Gene3D" id="1.10.10.60">
    <property type="entry name" value="Homeodomain-like"/>
    <property type="match status" value="1"/>
</dbReference>
<evidence type="ECO:0000259" key="4">
    <source>
        <dbReference type="PROSITE" id="PS01124"/>
    </source>
</evidence>
<dbReference type="InterPro" id="IPR018060">
    <property type="entry name" value="HTH_AraC"/>
</dbReference>
<organism evidence="5 6">
    <name type="scientific">Dyella acidiphila</name>
    <dbReference type="NCBI Taxonomy" id="2775866"/>
    <lineage>
        <taxon>Bacteria</taxon>
        <taxon>Pseudomonadati</taxon>
        <taxon>Pseudomonadota</taxon>
        <taxon>Gammaproteobacteria</taxon>
        <taxon>Lysobacterales</taxon>
        <taxon>Rhodanobacteraceae</taxon>
        <taxon>Dyella</taxon>
    </lineage>
</organism>
<dbReference type="InterPro" id="IPR035418">
    <property type="entry name" value="AraC-bd_2"/>
</dbReference>
<dbReference type="InterPro" id="IPR050204">
    <property type="entry name" value="AraC_XylS_family_regulators"/>
</dbReference>
<dbReference type="Proteomes" id="UP000651010">
    <property type="component" value="Unassembled WGS sequence"/>
</dbReference>
<dbReference type="Pfam" id="PF12833">
    <property type="entry name" value="HTH_18"/>
    <property type="match status" value="1"/>
</dbReference>
<keyword evidence="6" id="KW-1185">Reference proteome</keyword>
<dbReference type="EMBL" id="JACZZA010000012">
    <property type="protein sequence ID" value="MBE1162262.1"/>
    <property type="molecule type" value="Genomic_DNA"/>
</dbReference>
<dbReference type="PROSITE" id="PS01124">
    <property type="entry name" value="HTH_ARAC_FAMILY_2"/>
    <property type="match status" value="1"/>
</dbReference>
<proteinExistence type="predicted"/>
<dbReference type="PANTHER" id="PTHR46796:SF6">
    <property type="entry name" value="ARAC SUBFAMILY"/>
    <property type="match status" value="1"/>
</dbReference>
<keyword evidence="3" id="KW-0804">Transcription</keyword>
<sequence length="281" mass="32231">MDASIVAYRLGEIMLAQSASGMAHYLRDQHTIAHSHFNDCLFMRLLLQGRLRGRFGDEQVDIKRGDIYLTDMAQVSELWLAEDCRHISVMLPRSRVDDMAVHGKLLHGEWLPCRMLREHLIAFVEVLRDCSDDTVTEMIKATLELLRFCLRTGETSSDRQPAEDARERIVRYIDQHLADGNLGALRLQQVFGISRAQLYRQFAELGGVKHYILNKRLQAVLHDLCHEPHQNIVTIIGRYGFSSERQFQRAFRGRFGMTASQVRAGWQYKAEADDVDGGSEE</sequence>
<comment type="caution">
    <text evidence="5">The sequence shown here is derived from an EMBL/GenBank/DDBJ whole genome shotgun (WGS) entry which is preliminary data.</text>
</comment>
<evidence type="ECO:0000313" key="5">
    <source>
        <dbReference type="EMBL" id="MBE1162262.1"/>
    </source>
</evidence>
<evidence type="ECO:0000256" key="3">
    <source>
        <dbReference type="ARBA" id="ARBA00023163"/>
    </source>
</evidence>
<evidence type="ECO:0000313" key="6">
    <source>
        <dbReference type="Proteomes" id="UP000651010"/>
    </source>
</evidence>
<gene>
    <name evidence="5" type="ORF">IGX34_17895</name>
</gene>
<accession>A0ABR9GE07</accession>
<dbReference type="InterPro" id="IPR009057">
    <property type="entry name" value="Homeodomain-like_sf"/>
</dbReference>
<keyword evidence="2" id="KW-0238">DNA-binding</keyword>
<name>A0ABR9GE07_9GAMM</name>
<keyword evidence="1" id="KW-0805">Transcription regulation</keyword>